<comment type="catalytic activity">
    <reaction evidence="1 8">
        <text>(S)-4-amino-5-oxopentanoate = 5-aminolevulinate</text>
        <dbReference type="Rhea" id="RHEA:14265"/>
        <dbReference type="ChEBI" id="CHEBI:57501"/>
        <dbReference type="ChEBI" id="CHEBI:356416"/>
        <dbReference type="EC" id="5.4.3.8"/>
    </reaction>
</comment>
<dbReference type="SUPFAM" id="SSF53383">
    <property type="entry name" value="PLP-dependent transferases"/>
    <property type="match status" value="1"/>
</dbReference>
<evidence type="ECO:0000313" key="9">
    <source>
        <dbReference type="EMBL" id="ELY99994.1"/>
    </source>
</evidence>
<evidence type="ECO:0000256" key="1">
    <source>
        <dbReference type="ARBA" id="ARBA00001579"/>
    </source>
</evidence>
<comment type="caution">
    <text evidence="9">The sequence shown here is derived from an EMBL/GenBank/DDBJ whole genome shotgun (WGS) entry which is preliminary data.</text>
</comment>
<dbReference type="InterPro" id="IPR049704">
    <property type="entry name" value="Aminotrans_3_PPA_site"/>
</dbReference>
<keyword evidence="7 8" id="KW-0627">Porphyrin biosynthesis</keyword>
<dbReference type="Gene3D" id="3.90.1150.10">
    <property type="entry name" value="Aspartate Aminotransferase, domain 1"/>
    <property type="match status" value="2"/>
</dbReference>
<comment type="similarity">
    <text evidence="4 8">Belongs to the class-III pyridoxal-phosphate-dependent aminotransferase family. HemL subfamily.</text>
</comment>
<evidence type="ECO:0000313" key="10">
    <source>
        <dbReference type="Proteomes" id="UP000011591"/>
    </source>
</evidence>
<dbReference type="GO" id="GO:0008483">
    <property type="term" value="F:transaminase activity"/>
    <property type="evidence" value="ECO:0007669"/>
    <property type="project" value="UniProtKB-KW"/>
</dbReference>
<evidence type="ECO:0000256" key="5">
    <source>
        <dbReference type="ARBA" id="ARBA00022898"/>
    </source>
</evidence>
<organism evidence="9 10">
    <name type="scientific">Natrialba aegyptia DSM 13077</name>
    <dbReference type="NCBI Taxonomy" id="1227491"/>
    <lineage>
        <taxon>Archaea</taxon>
        <taxon>Methanobacteriati</taxon>
        <taxon>Methanobacteriota</taxon>
        <taxon>Stenosarchaea group</taxon>
        <taxon>Halobacteria</taxon>
        <taxon>Halobacteriales</taxon>
        <taxon>Natrialbaceae</taxon>
        <taxon>Natrialba</taxon>
    </lineage>
</organism>
<gene>
    <name evidence="8" type="primary">hemL</name>
    <name evidence="9" type="ORF">C480_19614</name>
</gene>
<keyword evidence="6 8" id="KW-0413">Isomerase</keyword>
<keyword evidence="10" id="KW-1185">Reference proteome</keyword>
<dbReference type="InterPro" id="IPR015421">
    <property type="entry name" value="PyrdxlP-dep_Trfase_major"/>
</dbReference>
<comment type="subcellular location">
    <subcellularLocation>
        <location evidence="8">Cytoplasm</location>
    </subcellularLocation>
</comment>
<dbReference type="GO" id="GO:0005737">
    <property type="term" value="C:cytoplasm"/>
    <property type="evidence" value="ECO:0007669"/>
    <property type="project" value="UniProtKB-SubCell"/>
</dbReference>
<evidence type="ECO:0000256" key="8">
    <source>
        <dbReference type="HAMAP-Rule" id="MF_00375"/>
    </source>
</evidence>
<reference evidence="9 10" key="1">
    <citation type="journal article" date="2014" name="PLoS Genet.">
        <title>Phylogenetically driven sequencing of extremely halophilic archaea reveals strategies for static and dynamic osmo-response.</title>
        <authorList>
            <person name="Becker E.A."/>
            <person name="Seitzer P.M."/>
            <person name="Tritt A."/>
            <person name="Larsen D."/>
            <person name="Krusor M."/>
            <person name="Yao A.I."/>
            <person name="Wu D."/>
            <person name="Madern D."/>
            <person name="Eisen J.A."/>
            <person name="Darling A.E."/>
            <person name="Facciotti M.T."/>
        </authorList>
    </citation>
    <scope>NUCLEOTIDE SEQUENCE [LARGE SCALE GENOMIC DNA]</scope>
    <source>
        <strain evidence="9 10">DSM 13077</strain>
    </source>
</reference>
<sequence>MTQNRNESPSYQLYDRALESLVGGVNSPVRADPQPTPAFVDYGDGGDIVDVDGDRYRDYIMGYGPLLLGHDLPDPVREAISETVADGPMYGIPTEIEVELAEFVIEHVESVERLRFVNSGTEATAAAIRLARGYTGRDKIVVMQGGYHGGHESVLVEGNLGDRGPSSAGIPETFAEETIPVPFNDDEALQEVFDRHGPDIAAVVTEPLLGNCGIVLPVEGYHETIRELCDEYGSLFILDEVITGFRVGGLQCAQGKYGIEPDLTTFAKIIGGGFPVGAIGGRAELMQEFTPMGDVFESGTFNGHPVTMAAGLETLRFAKDHDVYSHVNDLGKQLRAGLQDIVEEHAPEYTVAGTDSMFKLLFTREAPETFDGHCQAGCVQDPDCPRFDLCPKTGADVEAGETDRWKRTFWPAMADRGVLLTPNQLESQFVSYAHTEDDIDRTLDAYQDVLSTRDR</sequence>
<dbReference type="UniPathway" id="UPA00251">
    <property type="reaction ID" value="UER00317"/>
</dbReference>
<dbReference type="HAMAP" id="MF_00375">
    <property type="entry name" value="HemL_aminotrans_3"/>
    <property type="match status" value="1"/>
</dbReference>
<feature type="modified residue" description="N6-(pyridoxal phosphate)lysine" evidence="8">
    <location>
        <position position="268"/>
    </location>
</feature>
<dbReference type="AlphaFoldDB" id="M0ANC3"/>
<dbReference type="InterPro" id="IPR015422">
    <property type="entry name" value="PyrdxlP-dep_Trfase_small"/>
</dbReference>
<dbReference type="PATRIC" id="fig|1227491.4.peg.3964"/>
<evidence type="ECO:0000256" key="3">
    <source>
        <dbReference type="ARBA" id="ARBA00004819"/>
    </source>
</evidence>
<proteinExistence type="inferred from homology"/>
<dbReference type="GO" id="GO:0030170">
    <property type="term" value="F:pyridoxal phosphate binding"/>
    <property type="evidence" value="ECO:0007669"/>
    <property type="project" value="InterPro"/>
</dbReference>
<evidence type="ECO:0000256" key="6">
    <source>
        <dbReference type="ARBA" id="ARBA00023235"/>
    </source>
</evidence>
<dbReference type="CDD" id="cd00610">
    <property type="entry name" value="OAT_like"/>
    <property type="match status" value="1"/>
</dbReference>
<keyword evidence="8" id="KW-0963">Cytoplasm</keyword>
<dbReference type="GO" id="GO:0006782">
    <property type="term" value="P:protoporphyrinogen IX biosynthetic process"/>
    <property type="evidence" value="ECO:0007669"/>
    <property type="project" value="UniProtKB-UniRule"/>
</dbReference>
<dbReference type="FunFam" id="3.40.640.10:FF:000021">
    <property type="entry name" value="Glutamate-1-semialdehyde 2,1-aminomutase"/>
    <property type="match status" value="1"/>
</dbReference>
<dbReference type="InterPro" id="IPR005814">
    <property type="entry name" value="Aminotrans_3"/>
</dbReference>
<dbReference type="InterPro" id="IPR004639">
    <property type="entry name" value="4pyrrol_synth_GluAld_NH2Trfase"/>
</dbReference>
<dbReference type="OrthoDB" id="6524at2157"/>
<dbReference type="NCBIfam" id="NF000818">
    <property type="entry name" value="PRK00062.1"/>
    <property type="match status" value="1"/>
</dbReference>
<accession>M0ANC3</accession>
<dbReference type="PANTHER" id="PTHR43713">
    <property type="entry name" value="GLUTAMATE-1-SEMIALDEHYDE 2,1-AMINOMUTASE"/>
    <property type="match status" value="1"/>
</dbReference>
<dbReference type="Pfam" id="PF00202">
    <property type="entry name" value="Aminotran_3"/>
    <property type="match status" value="1"/>
</dbReference>
<dbReference type="EMBL" id="AOIP01000054">
    <property type="protein sequence ID" value="ELY99994.1"/>
    <property type="molecule type" value="Genomic_DNA"/>
</dbReference>
<protein>
    <recommendedName>
        <fullName evidence="8">Glutamate-1-semialdehyde 2,1-aminomutase</fullName>
        <shortName evidence="8">GSA</shortName>
        <ecNumber evidence="8">5.4.3.8</ecNumber>
    </recommendedName>
    <alternativeName>
        <fullName evidence="8">Glutamate-1-semialdehyde aminotransferase</fullName>
        <shortName evidence="8">GSA-AT</shortName>
    </alternativeName>
</protein>
<dbReference type="Gene3D" id="3.40.640.10">
    <property type="entry name" value="Type I PLP-dependent aspartate aminotransferase-like (Major domain)"/>
    <property type="match status" value="1"/>
</dbReference>
<keyword evidence="9" id="KW-0808">Transferase</keyword>
<dbReference type="EC" id="5.4.3.8" evidence="8"/>
<dbReference type="PROSITE" id="PS00600">
    <property type="entry name" value="AA_TRANSFER_CLASS_3"/>
    <property type="match status" value="1"/>
</dbReference>
<evidence type="ECO:0000256" key="7">
    <source>
        <dbReference type="ARBA" id="ARBA00023244"/>
    </source>
</evidence>
<dbReference type="Proteomes" id="UP000011591">
    <property type="component" value="Unassembled WGS sequence"/>
</dbReference>
<dbReference type="PANTHER" id="PTHR43713:SF3">
    <property type="entry name" value="GLUTAMATE-1-SEMIALDEHYDE 2,1-AMINOMUTASE 1, CHLOROPLASTIC-RELATED"/>
    <property type="match status" value="1"/>
</dbReference>
<name>M0ANC3_9EURY</name>
<evidence type="ECO:0000256" key="2">
    <source>
        <dbReference type="ARBA" id="ARBA00001933"/>
    </source>
</evidence>
<evidence type="ECO:0000256" key="4">
    <source>
        <dbReference type="ARBA" id="ARBA00008981"/>
    </source>
</evidence>
<dbReference type="InterPro" id="IPR015424">
    <property type="entry name" value="PyrdxlP-dep_Trfase"/>
</dbReference>
<dbReference type="GO" id="GO:0042286">
    <property type="term" value="F:glutamate-1-semialdehyde 2,1-aminomutase activity"/>
    <property type="evidence" value="ECO:0007669"/>
    <property type="project" value="UniProtKB-UniRule"/>
</dbReference>
<keyword evidence="9" id="KW-0032">Aminotransferase</keyword>
<comment type="cofactor">
    <cofactor evidence="2 8">
        <name>pyridoxal 5'-phosphate</name>
        <dbReference type="ChEBI" id="CHEBI:597326"/>
    </cofactor>
</comment>
<comment type="pathway">
    <text evidence="3">Porphyrin-containing compound metabolism; protoporphyrin-IX biosynthesis; 5-aminolevulinate from L-glutamyl-tRNA(Glu): step 2/2.</text>
</comment>
<keyword evidence="5 8" id="KW-0663">Pyridoxal phosphate</keyword>
<dbReference type="RefSeq" id="WP_006667310.1">
    <property type="nucleotide sequence ID" value="NZ_AOIP01000054.1"/>
</dbReference>